<keyword evidence="2" id="KW-0472">Membrane</keyword>
<dbReference type="InterPro" id="IPR013783">
    <property type="entry name" value="Ig-like_fold"/>
</dbReference>
<evidence type="ECO:0000259" key="4">
    <source>
        <dbReference type="PROSITE" id="PS50853"/>
    </source>
</evidence>
<dbReference type="EMBL" id="JBGBPQ010000022">
    <property type="protein sequence ID" value="KAL1503391.1"/>
    <property type="molecule type" value="Genomic_DNA"/>
</dbReference>
<dbReference type="Proteomes" id="UP001515480">
    <property type="component" value="Unassembled WGS sequence"/>
</dbReference>
<dbReference type="EMBL" id="JBGBPQ010000022">
    <property type="protein sequence ID" value="KAL1503398.1"/>
    <property type="molecule type" value="Genomic_DNA"/>
</dbReference>
<protein>
    <recommendedName>
        <fullName evidence="4">Fibronectin type-III domain-containing protein</fullName>
    </recommendedName>
</protein>
<dbReference type="Gene3D" id="2.60.40.10">
    <property type="entry name" value="Immunoglobulins"/>
    <property type="match status" value="1"/>
</dbReference>
<evidence type="ECO:0000256" key="1">
    <source>
        <dbReference type="SAM" id="MobiDB-lite"/>
    </source>
</evidence>
<organism evidence="5 7">
    <name type="scientific">Prymnesium parvum</name>
    <name type="common">Toxic golden alga</name>
    <dbReference type="NCBI Taxonomy" id="97485"/>
    <lineage>
        <taxon>Eukaryota</taxon>
        <taxon>Haptista</taxon>
        <taxon>Haptophyta</taxon>
        <taxon>Prymnesiophyceae</taxon>
        <taxon>Prymnesiales</taxon>
        <taxon>Prymnesiaceae</taxon>
        <taxon>Prymnesium</taxon>
    </lineage>
</organism>
<feature type="region of interest" description="Disordered" evidence="1">
    <location>
        <begin position="24"/>
        <end position="56"/>
    </location>
</feature>
<keyword evidence="7" id="KW-1185">Reference proteome</keyword>
<feature type="signal peptide" evidence="3">
    <location>
        <begin position="1"/>
        <end position="15"/>
    </location>
</feature>
<gene>
    <name evidence="5" type="ORF">AB1Y20_011442</name>
    <name evidence="6" type="ORF">AB1Y20_011449</name>
</gene>
<feature type="compositionally biased region" description="Low complexity" evidence="1">
    <location>
        <begin position="121"/>
        <end position="140"/>
    </location>
</feature>
<feature type="transmembrane region" description="Helical" evidence="2">
    <location>
        <begin position="797"/>
        <end position="820"/>
    </location>
</feature>
<dbReference type="PANTHER" id="PTHR35170:SF1">
    <property type="entry name" value="PROTEIN DD3-3"/>
    <property type="match status" value="1"/>
</dbReference>
<feature type="compositionally biased region" description="Low complexity" evidence="1">
    <location>
        <begin position="26"/>
        <end position="41"/>
    </location>
</feature>
<evidence type="ECO:0000313" key="5">
    <source>
        <dbReference type="EMBL" id="KAL1503391.1"/>
    </source>
</evidence>
<dbReference type="PANTHER" id="PTHR35170">
    <property type="entry name" value="PROTEIN DD3-3"/>
    <property type="match status" value="1"/>
</dbReference>
<feature type="domain" description="Fibronectin type-III" evidence="4">
    <location>
        <begin position="655"/>
        <end position="774"/>
    </location>
</feature>
<keyword evidence="2" id="KW-1133">Transmembrane helix</keyword>
<feature type="region of interest" description="Disordered" evidence="1">
    <location>
        <begin position="201"/>
        <end position="227"/>
    </location>
</feature>
<comment type="caution">
    <text evidence="5">The sequence shown here is derived from an EMBL/GenBank/DDBJ whole genome shotgun (WGS) entry which is preliminary data.</text>
</comment>
<dbReference type="SUPFAM" id="SSF49265">
    <property type="entry name" value="Fibronectin type III"/>
    <property type="match status" value="1"/>
</dbReference>
<dbReference type="PROSITE" id="PS50853">
    <property type="entry name" value="FN3"/>
    <property type="match status" value="1"/>
</dbReference>
<feature type="chain" id="PRO_5044172769" description="Fibronectin type-III domain-containing protein" evidence="3">
    <location>
        <begin position="16"/>
        <end position="834"/>
    </location>
</feature>
<dbReference type="InterPro" id="IPR053320">
    <property type="entry name" value="Protein_DD3-3_O-glyco"/>
</dbReference>
<keyword evidence="2" id="KW-0812">Transmembrane</keyword>
<evidence type="ECO:0000313" key="6">
    <source>
        <dbReference type="EMBL" id="KAL1503398.1"/>
    </source>
</evidence>
<evidence type="ECO:0000313" key="7">
    <source>
        <dbReference type="Proteomes" id="UP001515480"/>
    </source>
</evidence>
<dbReference type="InterPro" id="IPR003961">
    <property type="entry name" value="FN3_dom"/>
</dbReference>
<name>A0AB34ILV7_PRYPA</name>
<proteinExistence type="predicted"/>
<dbReference type="AlphaFoldDB" id="A0AB34ILV7"/>
<accession>A0AB34ILV7</accession>
<feature type="region of interest" description="Disordered" evidence="1">
    <location>
        <begin position="105"/>
        <end position="182"/>
    </location>
</feature>
<keyword evidence="3" id="KW-0732">Signal</keyword>
<evidence type="ECO:0000256" key="2">
    <source>
        <dbReference type="SAM" id="Phobius"/>
    </source>
</evidence>
<reference evidence="5 7" key="1">
    <citation type="journal article" date="2024" name="Science">
        <title>Giant polyketide synthase enzymes in the biosynthesis of giant marine polyether toxins.</title>
        <authorList>
            <person name="Fallon T.R."/>
            <person name="Shende V.V."/>
            <person name="Wierzbicki I.H."/>
            <person name="Pendleton A.L."/>
            <person name="Watervoot N.F."/>
            <person name="Auber R.P."/>
            <person name="Gonzalez D.J."/>
            <person name="Wisecaver J.H."/>
            <person name="Moore B.S."/>
        </authorList>
    </citation>
    <scope>NUCLEOTIDE SEQUENCE [LARGE SCALE GENOMIC DNA]</scope>
    <source>
        <strain evidence="5 7">12B1</strain>
    </source>
</reference>
<evidence type="ECO:0000256" key="3">
    <source>
        <dbReference type="SAM" id="SignalP"/>
    </source>
</evidence>
<sequence>MLSARFLVLLATVHADVYMQYPPGSNNRLAEGGGNRNNNNRLMDTQNNAKGGYGYGGSANNKADPLKYMAGSQLSMMWTSQHSCGSENAECQIVIQYMCAEEGAGAGGGDGGEGKRESARGARQARGRGLSAAGLRRCGGSTNSAPPGVIPSTAGVGEGPIRDGTNGGTPDPNNPDATRGLHEPTSFYQACDARERNKGLYTADQNLNGDDARRTRQNPNGARSGLECPEERDYYPYWAPTPWKDLMIMTNNLALCDFYQQNSQNVAKKGYCANPTAGGDVPNHPADCTTKGGTWTEIDSFGLPAPQCVAAPVQRDNHLGNGVSGHEVMANLTIPTKAGIDPITGLATDDVQNCVVRLRYNITTADTRVCSDPTLKTKAACEAAGNIWSALYLDASYNDQDLSSTPPLPDGNPTVSLNGFLSNSGGTDSLLELAINTNQYGRTFQDRSHVFSIQSRPDAIPENARILNLNVKGKRGNIVQTYPATEYDFTPTDLVIGASDYVHIQWTGNDNTNNNGNNNGEGTNNEDRHNIVQISNSGMDVPLTAAEANMFDVQWEWNPAPSLDTNFGGQRDKTALTKQFALVKQTGCAAGPQNNDQNRANCEKLNQAEATIDLGLIKFKPGQYSYMSSRNNNFSNRAQKAKLNVLRNPTLPPKPPVNLRATPVKGNNENVGIVQLEWAKPGSNVAYVGTDGKEYWNKEQEAGETSPPVFVVQYSLDAGETWGAVSKCQSSVTSCTVDFLPAGTPVAFRVYSSNEGGFDGEEPSEMVIVKTEDSSTSAACTQQLLKDANGENLSEGMIIFIIFASVAGALLIVCLCFILARRQPPPPPPPGGKY</sequence>
<dbReference type="InterPro" id="IPR036116">
    <property type="entry name" value="FN3_sf"/>
</dbReference>
<dbReference type="CDD" id="cd00063">
    <property type="entry name" value="FN3"/>
    <property type="match status" value="1"/>
</dbReference>